<sequence length="264" mass="27894">MTRTTRPSSRDKLVGKKIVVIGGTSGIGFGCARMLLEHGAHVTVISSQQSQVNDAVDRLNIHASEINPSLPPAQGHVGDLRDELAFTTLLRSLAPLDHIVFTSVDRVIRGPLADANLSDARHMFGVKFWGSVVVAKALAAHDIVNAGGSLTLTSGLAALRPSRNAAIGGALNGGVNSLTQGLAVELMQKRIRVNTVVPGLCRTELWDKHGHSKQAQEEVLAKGARELSVGFVGCPEDLAEAYMFLVRADYANGTTVVIDGGAHI</sequence>
<dbReference type="AlphaFoldDB" id="A0A9W9CUD7"/>
<evidence type="ECO:0000256" key="3">
    <source>
        <dbReference type="ARBA" id="ARBA00023002"/>
    </source>
</evidence>
<dbReference type="OrthoDB" id="294295at2759"/>
<evidence type="ECO:0000256" key="2">
    <source>
        <dbReference type="ARBA" id="ARBA00022857"/>
    </source>
</evidence>
<dbReference type="InterPro" id="IPR036291">
    <property type="entry name" value="NAD(P)-bd_dom_sf"/>
</dbReference>
<gene>
    <name evidence="4" type="ORF">N0V93_008060</name>
</gene>
<dbReference type="GO" id="GO:0016491">
    <property type="term" value="F:oxidoreductase activity"/>
    <property type="evidence" value="ECO:0007669"/>
    <property type="project" value="UniProtKB-KW"/>
</dbReference>
<dbReference type="CDD" id="cd05233">
    <property type="entry name" value="SDR_c"/>
    <property type="match status" value="1"/>
</dbReference>
<evidence type="ECO:0000256" key="1">
    <source>
        <dbReference type="ARBA" id="ARBA00006484"/>
    </source>
</evidence>
<accession>A0A9W9CUD7</accession>
<dbReference type="InterPro" id="IPR057571">
    <property type="entry name" value="SDR_PhqE-like"/>
</dbReference>
<dbReference type="Pfam" id="PF23441">
    <property type="entry name" value="SDR"/>
    <property type="match status" value="1"/>
</dbReference>
<proteinExistence type="inferred from homology"/>
<dbReference type="EMBL" id="JAPEVB010000005">
    <property type="protein sequence ID" value="KAJ4387468.1"/>
    <property type="molecule type" value="Genomic_DNA"/>
</dbReference>
<dbReference type="PANTHER" id="PTHR43477:SF1">
    <property type="entry name" value="DIHYDROANTICAPSIN 7-DEHYDROGENASE"/>
    <property type="match status" value="1"/>
</dbReference>
<name>A0A9W9CUD7_9PEZI</name>
<organism evidence="4 5">
    <name type="scientific">Gnomoniopsis smithogilvyi</name>
    <dbReference type="NCBI Taxonomy" id="1191159"/>
    <lineage>
        <taxon>Eukaryota</taxon>
        <taxon>Fungi</taxon>
        <taxon>Dikarya</taxon>
        <taxon>Ascomycota</taxon>
        <taxon>Pezizomycotina</taxon>
        <taxon>Sordariomycetes</taxon>
        <taxon>Sordariomycetidae</taxon>
        <taxon>Diaporthales</taxon>
        <taxon>Gnomoniaceae</taxon>
        <taxon>Gnomoniopsis</taxon>
    </lineage>
</organism>
<dbReference type="PANTHER" id="PTHR43477">
    <property type="entry name" value="DIHYDROANTICAPSIN 7-DEHYDROGENASE"/>
    <property type="match status" value="1"/>
</dbReference>
<protein>
    <submittedName>
        <fullName evidence="4">Uncharacterized protein</fullName>
    </submittedName>
</protein>
<keyword evidence="3" id="KW-0560">Oxidoreductase</keyword>
<comment type="similarity">
    <text evidence="1">Belongs to the short-chain dehydrogenases/reductases (SDR) family.</text>
</comment>
<dbReference type="InterPro" id="IPR051122">
    <property type="entry name" value="SDR_DHRS6-like"/>
</dbReference>
<dbReference type="PRINTS" id="PR00081">
    <property type="entry name" value="GDHRDH"/>
</dbReference>
<keyword evidence="2" id="KW-0521">NADP</keyword>
<evidence type="ECO:0000313" key="5">
    <source>
        <dbReference type="Proteomes" id="UP001140453"/>
    </source>
</evidence>
<dbReference type="PROSITE" id="PS51257">
    <property type="entry name" value="PROKAR_LIPOPROTEIN"/>
    <property type="match status" value="1"/>
</dbReference>
<evidence type="ECO:0000313" key="4">
    <source>
        <dbReference type="EMBL" id="KAJ4387468.1"/>
    </source>
</evidence>
<dbReference type="Proteomes" id="UP001140453">
    <property type="component" value="Unassembled WGS sequence"/>
</dbReference>
<comment type="caution">
    <text evidence="4">The sequence shown here is derived from an EMBL/GenBank/DDBJ whole genome shotgun (WGS) entry which is preliminary data.</text>
</comment>
<dbReference type="Gene3D" id="3.40.50.720">
    <property type="entry name" value="NAD(P)-binding Rossmann-like Domain"/>
    <property type="match status" value="1"/>
</dbReference>
<keyword evidence="5" id="KW-1185">Reference proteome</keyword>
<reference evidence="4" key="1">
    <citation type="submission" date="2022-10" db="EMBL/GenBank/DDBJ databases">
        <title>Tapping the CABI collections for fungal endophytes: first genome assemblies for Collariella, Neodidymelliopsis, Ascochyta clinopodiicola, Didymella pomorum, Didymosphaeria variabile, Neocosmospora piperis and Neocucurbitaria cava.</title>
        <authorList>
            <person name="Hill R."/>
        </authorList>
    </citation>
    <scope>NUCLEOTIDE SEQUENCE</scope>
    <source>
        <strain evidence="4">IMI 355082</strain>
    </source>
</reference>
<dbReference type="InterPro" id="IPR002347">
    <property type="entry name" value="SDR_fam"/>
</dbReference>
<dbReference type="SUPFAM" id="SSF51735">
    <property type="entry name" value="NAD(P)-binding Rossmann-fold domains"/>
    <property type="match status" value="1"/>
</dbReference>